<keyword evidence="1" id="KW-1003">Cell membrane</keyword>
<keyword evidence="1" id="KW-0560">Oxidoreductase</keyword>
<comment type="catalytic activity">
    <reaction evidence="1">
        <text>all-trans-beta-carotene + O2 = 2 all-trans-retinal</text>
        <dbReference type="Rhea" id="RHEA:32887"/>
        <dbReference type="ChEBI" id="CHEBI:15379"/>
        <dbReference type="ChEBI" id="CHEBI:17579"/>
        <dbReference type="ChEBI" id="CHEBI:17898"/>
        <dbReference type="EC" id="1.13.11.63"/>
    </reaction>
</comment>
<comment type="similarity">
    <text evidence="1">Belongs to the Brp/Blh beta-carotene diooxygenase family.</text>
</comment>
<keyword evidence="3" id="KW-0503">Monooxygenase</keyword>
<keyword evidence="1" id="KW-0408">Iron</keyword>
<dbReference type="HAMAP" id="MF_02093">
    <property type="entry name" value="Beta_carotene_diox"/>
    <property type="match status" value="1"/>
</dbReference>
<feature type="transmembrane region" description="Helical" evidence="1">
    <location>
        <begin position="246"/>
        <end position="266"/>
    </location>
</feature>
<evidence type="ECO:0000313" key="3">
    <source>
        <dbReference type="EMBL" id="SCG54767.1"/>
    </source>
</evidence>
<dbReference type="GO" id="GO:0016121">
    <property type="term" value="P:carotene catabolic process"/>
    <property type="evidence" value="ECO:0007669"/>
    <property type="project" value="UniProtKB-UniRule"/>
</dbReference>
<dbReference type="GO" id="GO:0010436">
    <property type="term" value="F:carotenoid dioxygenase activity"/>
    <property type="evidence" value="ECO:0007669"/>
    <property type="project" value="UniProtKB-UniRule"/>
</dbReference>
<feature type="transmembrane region" description="Helical" evidence="1">
    <location>
        <begin position="51"/>
        <end position="72"/>
    </location>
</feature>
<dbReference type="GO" id="GO:0005506">
    <property type="term" value="F:iron ion binding"/>
    <property type="evidence" value="ECO:0007669"/>
    <property type="project" value="UniProtKB-UniRule"/>
</dbReference>
<feature type="transmembrane region" description="Helical" evidence="1">
    <location>
        <begin position="84"/>
        <end position="105"/>
    </location>
</feature>
<reference evidence="4" key="1">
    <citation type="submission" date="2016-06" db="EMBL/GenBank/DDBJ databases">
        <authorList>
            <person name="Varghese N."/>
            <person name="Submissions Spin"/>
        </authorList>
    </citation>
    <scope>NUCLEOTIDE SEQUENCE [LARGE SCALE GENOMIC DNA]</scope>
    <source>
        <strain evidence="4">DSM 45161</strain>
    </source>
</reference>
<feature type="region of interest" description="Disordered" evidence="2">
    <location>
        <begin position="1"/>
        <end position="24"/>
    </location>
</feature>
<feature type="compositionally biased region" description="Low complexity" evidence="2">
    <location>
        <begin position="12"/>
        <end position="24"/>
    </location>
</feature>
<feature type="binding site" evidence="1">
    <location>
        <position position="152"/>
    </location>
    <ligand>
        <name>Fe cation</name>
        <dbReference type="ChEBI" id="CHEBI:24875"/>
    </ligand>
</feature>
<keyword evidence="1" id="KW-0479">Metal-binding</keyword>
<comment type="cofactor">
    <cofactor evidence="1">
        <name>Fe(2+)</name>
        <dbReference type="ChEBI" id="CHEBI:29033"/>
    </cofactor>
</comment>
<dbReference type="InterPro" id="IPR022270">
    <property type="entry name" value="Blh_diox"/>
</dbReference>
<dbReference type="EMBL" id="LT607753">
    <property type="protein sequence ID" value="SCG54767.1"/>
    <property type="molecule type" value="Genomic_DNA"/>
</dbReference>
<evidence type="ECO:0000313" key="4">
    <source>
        <dbReference type="Proteomes" id="UP000198215"/>
    </source>
</evidence>
<feature type="binding site" evidence="1">
    <location>
        <position position="95"/>
    </location>
    <ligand>
        <name>Fe cation</name>
        <dbReference type="ChEBI" id="CHEBI:24875"/>
    </ligand>
</feature>
<comment type="function">
    <text evidence="1">Catalyzes the cleavage of beta-carotene at its central double bond (15,15') to yield two molecules of all-trans-retinal.</text>
</comment>
<keyword evidence="4" id="KW-1185">Reference proteome</keyword>
<gene>
    <name evidence="3" type="ORF">GA0070614_2423</name>
</gene>
<comment type="caution">
    <text evidence="1">Lacks conserved residue(s) required for the propagation of feature annotation.</text>
</comment>
<name>A0A1C5I911_9ACTN</name>
<keyword evidence="1" id="KW-1133">Transmembrane helix</keyword>
<proteinExistence type="inferred from homology"/>
<evidence type="ECO:0000256" key="2">
    <source>
        <dbReference type="SAM" id="MobiDB-lite"/>
    </source>
</evidence>
<sequence length="364" mass="37432">MTAPTGPPGLEGPRPAATGAPAGRAARRRTALCVAGQSERTLPVPHPGRRMLGLVGGTSLLTAVALLVLAPVLHRHDVGASPAYLLAGLLLGLPHGAVDHLVPAWMSARARPPAARLAVAFGYAALAGAALVVFRAVPGPALVGFLALSVAHFGTADEAFHAERDGRPVRQSVSGVLARGGPPVLVPLLLWPDAVDLLLTAVAPGVPELLTVEVRALAVACLLAAVARTVLRDVRAGRRADAAEPVLLLALFATVPPALAIGVYFATWHSARHVARLLHGDPGNHADLAAGRLGPPLRRFARRAALPTVAAVTALAALTVAPGRPIDLLPATVAVLAALTVPHSALVAWMDRRARPRHPSNPEN</sequence>
<dbReference type="GO" id="GO:0003834">
    <property type="term" value="F:beta-carotene 15,15'-dioxygenase activity"/>
    <property type="evidence" value="ECO:0007669"/>
    <property type="project" value="UniProtKB-EC"/>
</dbReference>
<feature type="binding site" evidence="1">
    <location>
        <position position="269"/>
    </location>
    <ligand>
        <name>Fe cation</name>
        <dbReference type="ChEBI" id="CHEBI:24875"/>
    </ligand>
</feature>
<accession>A0A1C5I911</accession>
<dbReference type="GO" id="GO:0004497">
    <property type="term" value="F:monooxygenase activity"/>
    <property type="evidence" value="ECO:0007669"/>
    <property type="project" value="UniProtKB-KW"/>
</dbReference>
<feature type="binding site" evidence="1">
    <location>
        <position position="273"/>
    </location>
    <ligand>
        <name>Fe cation</name>
        <dbReference type="ChEBI" id="CHEBI:24875"/>
    </ligand>
</feature>
<keyword evidence="1" id="KW-0223">Dioxygenase</keyword>
<dbReference type="GO" id="GO:0005886">
    <property type="term" value="C:plasma membrane"/>
    <property type="evidence" value="ECO:0007669"/>
    <property type="project" value="UniProtKB-SubCell"/>
</dbReference>
<comment type="subcellular location">
    <subcellularLocation>
        <location evidence="1">Cell membrane</location>
        <topology evidence="1">Multi-pass membrane protein</topology>
    </subcellularLocation>
</comment>
<keyword evidence="1" id="KW-0812">Transmembrane</keyword>
<feature type="transmembrane region" description="Helical" evidence="1">
    <location>
        <begin position="117"/>
        <end position="137"/>
    </location>
</feature>
<feature type="transmembrane region" description="Helical" evidence="1">
    <location>
        <begin position="304"/>
        <end position="322"/>
    </location>
</feature>
<dbReference type="EC" id="1.13.11.63" evidence="1"/>
<protein>
    <recommendedName>
        <fullName evidence="1">Probable beta-carotene 15,15'-dioxygenase</fullName>
        <ecNumber evidence="1">1.13.11.63</ecNumber>
    </recommendedName>
</protein>
<organism evidence="3 4">
    <name type="scientific">Micromonospora coxensis</name>
    <dbReference type="NCBI Taxonomy" id="356852"/>
    <lineage>
        <taxon>Bacteria</taxon>
        <taxon>Bacillati</taxon>
        <taxon>Actinomycetota</taxon>
        <taxon>Actinomycetes</taxon>
        <taxon>Micromonosporales</taxon>
        <taxon>Micromonosporaceae</taxon>
        <taxon>Micromonospora</taxon>
    </lineage>
</organism>
<dbReference type="Pfam" id="PF15461">
    <property type="entry name" value="BCD"/>
    <property type="match status" value="1"/>
</dbReference>
<dbReference type="AlphaFoldDB" id="A0A1C5I911"/>
<dbReference type="Proteomes" id="UP000198215">
    <property type="component" value="Chromosome I"/>
</dbReference>
<feature type="transmembrane region" description="Helical" evidence="1">
    <location>
        <begin position="328"/>
        <end position="349"/>
    </location>
</feature>
<dbReference type="NCBIfam" id="TIGR03753">
    <property type="entry name" value="blh_monoox"/>
    <property type="match status" value="1"/>
</dbReference>
<keyword evidence="1" id="KW-0472">Membrane</keyword>
<evidence type="ECO:0000256" key="1">
    <source>
        <dbReference type="HAMAP-Rule" id="MF_02093"/>
    </source>
</evidence>